<evidence type="ECO:0000313" key="3">
    <source>
        <dbReference type="Proteomes" id="UP000429607"/>
    </source>
</evidence>
<dbReference type="Proteomes" id="UP000435112">
    <property type="component" value="Unassembled WGS sequence"/>
</dbReference>
<dbReference type="PANTHER" id="PTHR40866">
    <property type="entry name" value="BED-TYPE DOMAIN-CONTAINING PROTEIN"/>
    <property type="match status" value="1"/>
</dbReference>
<organism evidence="1 3">
    <name type="scientific">Phytophthora rubi</name>
    <dbReference type="NCBI Taxonomy" id="129364"/>
    <lineage>
        <taxon>Eukaryota</taxon>
        <taxon>Sar</taxon>
        <taxon>Stramenopiles</taxon>
        <taxon>Oomycota</taxon>
        <taxon>Peronosporomycetes</taxon>
        <taxon>Peronosporales</taxon>
        <taxon>Peronosporaceae</taxon>
        <taxon>Phytophthora</taxon>
    </lineage>
</organism>
<protein>
    <submittedName>
        <fullName evidence="1">Uncharacterized protein</fullName>
    </submittedName>
</protein>
<gene>
    <name evidence="1" type="ORF">PR001_g32910</name>
    <name evidence="2" type="ORF">PR002_g5662</name>
</gene>
<reference evidence="3 4" key="1">
    <citation type="submission" date="2018-09" db="EMBL/GenBank/DDBJ databases">
        <title>Genomic investigation of the strawberry pathogen Phytophthora fragariae indicates pathogenicity is determined by transcriptional variation in three key races.</title>
        <authorList>
            <person name="Adams T.M."/>
            <person name="Armitage A.D."/>
            <person name="Sobczyk M.K."/>
            <person name="Bates H.J."/>
            <person name="Dunwell J.M."/>
            <person name="Nellist C.F."/>
            <person name="Harrison R.J."/>
        </authorList>
    </citation>
    <scope>NUCLEOTIDE SEQUENCE [LARGE SCALE GENOMIC DNA]</scope>
    <source>
        <strain evidence="1 3">SCRP249</strain>
        <strain evidence="2 4">SCRP324</strain>
    </source>
</reference>
<dbReference type="EMBL" id="QXFU01000243">
    <property type="protein sequence ID" value="KAE9039145.1"/>
    <property type="molecule type" value="Genomic_DNA"/>
</dbReference>
<evidence type="ECO:0000313" key="2">
    <source>
        <dbReference type="EMBL" id="KAE9039145.1"/>
    </source>
</evidence>
<comment type="caution">
    <text evidence="1">The sequence shown here is derived from an EMBL/GenBank/DDBJ whole genome shotgun (WGS) entry which is preliminary data.</text>
</comment>
<proteinExistence type="predicted"/>
<dbReference type="AlphaFoldDB" id="A0A6A3G706"/>
<sequence>MVNRYFKLLEFLDPEDDDILHLLPSPACNKRLRSLLAELRDIESVAKALQGHDVDLLDVRQWFDELIAAKPEFAHYLGPRADIVHSPDFESGCVRVLRGQALILIMQRTFRLRLSSVFVSGADLLKLQLSMTN</sequence>
<evidence type="ECO:0000313" key="1">
    <source>
        <dbReference type="EMBL" id="KAE8953359.1"/>
    </source>
</evidence>
<dbReference type="Proteomes" id="UP000429607">
    <property type="component" value="Unassembled WGS sequence"/>
</dbReference>
<dbReference type="OrthoDB" id="124018at2759"/>
<dbReference type="EMBL" id="QXFV01010750">
    <property type="protein sequence ID" value="KAE8953359.1"/>
    <property type="molecule type" value="Genomic_DNA"/>
</dbReference>
<name>A0A6A3G706_9STRA</name>
<evidence type="ECO:0000313" key="4">
    <source>
        <dbReference type="Proteomes" id="UP000435112"/>
    </source>
</evidence>
<accession>A0A6A3G706</accession>
<dbReference type="PANTHER" id="PTHR40866:SF1">
    <property type="entry name" value="BED-TYPE DOMAIN-CONTAINING PROTEIN"/>
    <property type="match status" value="1"/>
</dbReference>